<keyword evidence="5" id="KW-0862">Zinc</keyword>
<reference evidence="8" key="1">
    <citation type="submission" date="2020-11" db="EMBL/GenBank/DDBJ databases">
        <authorList>
            <consortium name="DOE Joint Genome Institute"/>
            <person name="Ahrendt S."/>
            <person name="Riley R."/>
            <person name="Andreopoulos W."/>
            <person name="Labutti K."/>
            <person name="Pangilinan J."/>
            <person name="Ruiz-Duenas F.J."/>
            <person name="Barrasa J.M."/>
            <person name="Sanchez-Garcia M."/>
            <person name="Camarero S."/>
            <person name="Miyauchi S."/>
            <person name="Serrano A."/>
            <person name="Linde D."/>
            <person name="Babiker R."/>
            <person name="Drula E."/>
            <person name="Ayuso-Fernandez I."/>
            <person name="Pacheco R."/>
            <person name="Padilla G."/>
            <person name="Ferreira P."/>
            <person name="Barriuso J."/>
            <person name="Kellner H."/>
            <person name="Castanera R."/>
            <person name="Alfaro M."/>
            <person name="Ramirez L."/>
            <person name="Pisabarro A.G."/>
            <person name="Kuo A."/>
            <person name="Tritt A."/>
            <person name="Lipzen A."/>
            <person name="He G."/>
            <person name="Yan M."/>
            <person name="Ng V."/>
            <person name="Cullen D."/>
            <person name="Martin F."/>
            <person name="Rosso M.-N."/>
            <person name="Henrissat B."/>
            <person name="Hibbett D."/>
            <person name="Martinez A.T."/>
            <person name="Grigoriev I.V."/>
        </authorList>
    </citation>
    <scope>NUCLEOTIDE SEQUENCE</scope>
    <source>
        <strain evidence="8">AH 40177</strain>
    </source>
</reference>
<dbReference type="Pfam" id="PF17123">
    <property type="entry name" value="zf-RING_11"/>
    <property type="match status" value="1"/>
</dbReference>
<sequence>MVPTSPRTSTDSPPLRSTILGSFLGRGRSRNYHDNSENDVHRETSPIPISPILRGGSGIPNPNPAENTSSSAPGPGHGFSSMLRRRRSANNVTPNPASPVPLPVLPPAASPVPPRANAEIAPAPSSSGAGPFRLRLVPNLESHRSFRFDAITRDMRTGDPVLRLGRFTDRSGNNTTPNGGMNNNNPSSFKLAFRSKVVSRTHAELWVEVNPAGSGSNSNAPSSSTPKFYVRDTKSSSGTFLNHVRLGPPGSASPKYEIRDGDLLQLGVDYQGGSEDIYKSVKMRVELGREWQSGVNKFNSNAIKNLESLAKAVAGPAAGGGKAASKKKKGSKGVGLPDCCICLFPLAICQSLFISGPCSHSFHFKCIRPLLERTYYRFVQNPFCF</sequence>
<proteinExistence type="predicted"/>
<dbReference type="PANTHER" id="PTHR15067:SF7">
    <property type="entry name" value="E3 UBIQUITIN-PROTEIN LIGASE DMA1-RELATED"/>
    <property type="match status" value="1"/>
</dbReference>
<dbReference type="EMBL" id="JADNRY010000053">
    <property type="protein sequence ID" value="KAF9069173.1"/>
    <property type="molecule type" value="Genomic_DNA"/>
</dbReference>
<evidence type="ECO:0000256" key="5">
    <source>
        <dbReference type="ARBA" id="ARBA00022833"/>
    </source>
</evidence>
<dbReference type="GO" id="GO:0032153">
    <property type="term" value="C:cell division site"/>
    <property type="evidence" value="ECO:0007669"/>
    <property type="project" value="TreeGrafter"/>
</dbReference>
<comment type="caution">
    <text evidence="8">The sequence shown here is derived from an EMBL/GenBank/DDBJ whole genome shotgun (WGS) entry which is preliminary data.</text>
</comment>
<dbReference type="AlphaFoldDB" id="A0A9P5PSF6"/>
<evidence type="ECO:0000256" key="4">
    <source>
        <dbReference type="ARBA" id="ARBA00022786"/>
    </source>
</evidence>
<dbReference type="GO" id="GO:0016567">
    <property type="term" value="P:protein ubiquitination"/>
    <property type="evidence" value="ECO:0007669"/>
    <property type="project" value="TreeGrafter"/>
</dbReference>
<keyword evidence="3" id="KW-0863">Zinc-finger</keyword>
<feature type="compositionally biased region" description="Basic and acidic residues" evidence="6">
    <location>
        <begin position="31"/>
        <end position="44"/>
    </location>
</feature>
<dbReference type="SMART" id="SM00240">
    <property type="entry name" value="FHA"/>
    <property type="match status" value="1"/>
</dbReference>
<dbReference type="InterPro" id="IPR013083">
    <property type="entry name" value="Znf_RING/FYVE/PHD"/>
</dbReference>
<feature type="region of interest" description="Disordered" evidence="6">
    <location>
        <begin position="1"/>
        <end position="131"/>
    </location>
</feature>
<dbReference type="Pfam" id="PF00498">
    <property type="entry name" value="FHA"/>
    <property type="match status" value="1"/>
</dbReference>
<protein>
    <recommendedName>
        <fullName evidence="7">FHA domain-containing protein</fullName>
    </recommendedName>
</protein>
<dbReference type="GO" id="GO:0000151">
    <property type="term" value="C:ubiquitin ligase complex"/>
    <property type="evidence" value="ECO:0007669"/>
    <property type="project" value="TreeGrafter"/>
</dbReference>
<keyword evidence="2" id="KW-0479">Metal-binding</keyword>
<dbReference type="PROSITE" id="PS50006">
    <property type="entry name" value="FHA_DOMAIN"/>
    <property type="match status" value="1"/>
</dbReference>
<dbReference type="SUPFAM" id="SSF49879">
    <property type="entry name" value="SMAD/FHA domain"/>
    <property type="match status" value="1"/>
</dbReference>
<evidence type="ECO:0000256" key="2">
    <source>
        <dbReference type="ARBA" id="ARBA00022723"/>
    </source>
</evidence>
<dbReference type="GO" id="GO:0008270">
    <property type="term" value="F:zinc ion binding"/>
    <property type="evidence" value="ECO:0007669"/>
    <property type="project" value="UniProtKB-KW"/>
</dbReference>
<feature type="domain" description="FHA" evidence="7">
    <location>
        <begin position="162"/>
        <end position="246"/>
    </location>
</feature>
<dbReference type="Proteomes" id="UP000772434">
    <property type="component" value="Unassembled WGS sequence"/>
</dbReference>
<dbReference type="OrthoDB" id="687730at2759"/>
<dbReference type="InterPro" id="IPR000253">
    <property type="entry name" value="FHA_dom"/>
</dbReference>
<keyword evidence="1" id="KW-0808">Transferase</keyword>
<feature type="region of interest" description="Disordered" evidence="6">
    <location>
        <begin position="163"/>
        <end position="186"/>
    </location>
</feature>
<dbReference type="GO" id="GO:0061630">
    <property type="term" value="F:ubiquitin protein ligase activity"/>
    <property type="evidence" value="ECO:0007669"/>
    <property type="project" value="TreeGrafter"/>
</dbReference>
<dbReference type="InterPro" id="IPR008984">
    <property type="entry name" value="SMAD_FHA_dom_sf"/>
</dbReference>
<evidence type="ECO:0000256" key="1">
    <source>
        <dbReference type="ARBA" id="ARBA00022679"/>
    </source>
</evidence>
<dbReference type="InterPro" id="IPR001841">
    <property type="entry name" value="Znf_RING"/>
</dbReference>
<feature type="compositionally biased region" description="Low complexity" evidence="6">
    <location>
        <begin position="171"/>
        <end position="186"/>
    </location>
</feature>
<evidence type="ECO:0000259" key="7">
    <source>
        <dbReference type="PROSITE" id="PS50006"/>
    </source>
</evidence>
<accession>A0A9P5PSF6</accession>
<evidence type="ECO:0000256" key="3">
    <source>
        <dbReference type="ARBA" id="ARBA00022771"/>
    </source>
</evidence>
<dbReference type="Gene3D" id="3.30.40.10">
    <property type="entry name" value="Zinc/RING finger domain, C3HC4 (zinc finger)"/>
    <property type="match status" value="1"/>
</dbReference>
<dbReference type="GO" id="GO:0006511">
    <property type="term" value="P:ubiquitin-dependent protein catabolic process"/>
    <property type="evidence" value="ECO:0007669"/>
    <property type="project" value="TreeGrafter"/>
</dbReference>
<dbReference type="GO" id="GO:0005829">
    <property type="term" value="C:cytosol"/>
    <property type="evidence" value="ECO:0007669"/>
    <property type="project" value="TreeGrafter"/>
</dbReference>
<keyword evidence="4" id="KW-0833">Ubl conjugation pathway</keyword>
<organism evidence="8 9">
    <name type="scientific">Rhodocollybia butyracea</name>
    <dbReference type="NCBI Taxonomy" id="206335"/>
    <lineage>
        <taxon>Eukaryota</taxon>
        <taxon>Fungi</taxon>
        <taxon>Dikarya</taxon>
        <taxon>Basidiomycota</taxon>
        <taxon>Agaricomycotina</taxon>
        <taxon>Agaricomycetes</taxon>
        <taxon>Agaricomycetidae</taxon>
        <taxon>Agaricales</taxon>
        <taxon>Marasmiineae</taxon>
        <taxon>Omphalotaceae</taxon>
        <taxon>Rhodocollybia</taxon>
    </lineage>
</organism>
<evidence type="ECO:0000256" key="6">
    <source>
        <dbReference type="SAM" id="MobiDB-lite"/>
    </source>
</evidence>
<feature type="compositionally biased region" description="Pro residues" evidence="6">
    <location>
        <begin position="96"/>
        <end position="114"/>
    </location>
</feature>
<dbReference type="Gene3D" id="2.60.200.20">
    <property type="match status" value="1"/>
</dbReference>
<feature type="compositionally biased region" description="Low complexity" evidence="6">
    <location>
        <begin position="1"/>
        <end position="18"/>
    </location>
</feature>
<dbReference type="PANTHER" id="PTHR15067">
    <property type="entry name" value="E3 UBIQUITIN-PROTEIN LIGASE RNF8"/>
    <property type="match status" value="1"/>
</dbReference>
<evidence type="ECO:0000313" key="8">
    <source>
        <dbReference type="EMBL" id="KAF9069173.1"/>
    </source>
</evidence>
<name>A0A9P5PSF6_9AGAR</name>
<evidence type="ECO:0000313" key="9">
    <source>
        <dbReference type="Proteomes" id="UP000772434"/>
    </source>
</evidence>
<dbReference type="SUPFAM" id="SSF57850">
    <property type="entry name" value="RING/U-box"/>
    <property type="match status" value="1"/>
</dbReference>
<gene>
    <name evidence="8" type="ORF">BDP27DRAFT_735812</name>
</gene>
<keyword evidence="9" id="KW-1185">Reference proteome</keyword>